<sequence length="195" mass="22878">MIFAKSNKTKINPWGDDNPEKLKETPKIPSITGQLGNLINPTSMLDQIFRTKTSEKQYYPKRIEKKPEIRSQETLVFSYKTRHEDVKIRQETAQILETLKKQVVLLERSEKALNREITKVKLESLPPKTGIYYLIYFEWLSGVINSLRLKVEEGHAWLSAFNQRRKKRLGYWQKYKKHGTTFGLSYERSLATQTG</sequence>
<evidence type="ECO:0000259" key="2">
    <source>
        <dbReference type="Pfam" id="PF18904"/>
    </source>
</evidence>
<dbReference type="InterPro" id="IPR043719">
    <property type="entry name" value="DUF5660"/>
</dbReference>
<evidence type="ECO:0000313" key="3">
    <source>
        <dbReference type="EMBL" id="OGG32260.1"/>
    </source>
</evidence>
<dbReference type="Pfam" id="PF18904">
    <property type="entry name" value="DUF5660"/>
    <property type="match status" value="1"/>
</dbReference>
<feature type="region of interest" description="Disordered" evidence="1">
    <location>
        <begin position="1"/>
        <end position="21"/>
    </location>
</feature>
<accession>A0A1F6B5S1</accession>
<evidence type="ECO:0000313" key="4">
    <source>
        <dbReference type="Proteomes" id="UP000179209"/>
    </source>
</evidence>
<comment type="caution">
    <text evidence="3">The sequence shown here is derived from an EMBL/GenBank/DDBJ whole genome shotgun (WGS) entry which is preliminary data.</text>
</comment>
<gene>
    <name evidence="3" type="ORF">A3I51_00950</name>
</gene>
<name>A0A1F6B5S1_9BACT</name>
<reference evidence="3 4" key="1">
    <citation type="journal article" date="2016" name="Nat. Commun.">
        <title>Thousands of microbial genomes shed light on interconnected biogeochemical processes in an aquifer system.</title>
        <authorList>
            <person name="Anantharaman K."/>
            <person name="Brown C.T."/>
            <person name="Hug L.A."/>
            <person name="Sharon I."/>
            <person name="Castelle C.J."/>
            <person name="Probst A.J."/>
            <person name="Thomas B.C."/>
            <person name="Singh A."/>
            <person name="Wilkins M.J."/>
            <person name="Karaoz U."/>
            <person name="Brodie E.L."/>
            <person name="Williams K.H."/>
            <person name="Hubbard S.S."/>
            <person name="Banfield J.F."/>
        </authorList>
    </citation>
    <scope>NUCLEOTIDE SEQUENCE [LARGE SCALE GENOMIC DNA]</scope>
</reference>
<evidence type="ECO:0000256" key="1">
    <source>
        <dbReference type="SAM" id="MobiDB-lite"/>
    </source>
</evidence>
<feature type="domain" description="DUF5660" evidence="2">
    <location>
        <begin position="89"/>
        <end position="195"/>
    </location>
</feature>
<organism evidence="3 4">
    <name type="scientific">Candidatus Gottesmanbacteria bacterium RIFCSPLOWO2_02_FULL_38_8</name>
    <dbReference type="NCBI Taxonomy" id="1798397"/>
    <lineage>
        <taxon>Bacteria</taxon>
        <taxon>Candidatus Gottesmaniibacteriota</taxon>
    </lineage>
</organism>
<protein>
    <recommendedName>
        <fullName evidence="2">DUF5660 domain-containing protein</fullName>
    </recommendedName>
</protein>
<proteinExistence type="predicted"/>
<dbReference type="Proteomes" id="UP000179209">
    <property type="component" value="Unassembled WGS sequence"/>
</dbReference>
<dbReference type="EMBL" id="MFKA01000021">
    <property type="protein sequence ID" value="OGG32260.1"/>
    <property type="molecule type" value="Genomic_DNA"/>
</dbReference>
<dbReference type="AlphaFoldDB" id="A0A1F6B5S1"/>